<dbReference type="EMBL" id="WTPW01000080">
    <property type="protein sequence ID" value="KAF0550865.1"/>
    <property type="molecule type" value="Genomic_DNA"/>
</dbReference>
<organism evidence="1 2">
    <name type="scientific">Gigaspora margarita</name>
    <dbReference type="NCBI Taxonomy" id="4874"/>
    <lineage>
        <taxon>Eukaryota</taxon>
        <taxon>Fungi</taxon>
        <taxon>Fungi incertae sedis</taxon>
        <taxon>Mucoromycota</taxon>
        <taxon>Glomeromycotina</taxon>
        <taxon>Glomeromycetes</taxon>
        <taxon>Diversisporales</taxon>
        <taxon>Gigasporaceae</taxon>
        <taxon>Gigaspora</taxon>
    </lineage>
</organism>
<gene>
    <name evidence="1" type="ORF">F8M41_023859</name>
</gene>
<proteinExistence type="predicted"/>
<dbReference type="Proteomes" id="UP000439903">
    <property type="component" value="Unassembled WGS sequence"/>
</dbReference>
<protein>
    <submittedName>
        <fullName evidence="1">Uncharacterized protein</fullName>
    </submittedName>
</protein>
<reference evidence="1 2" key="1">
    <citation type="journal article" date="2019" name="Environ. Microbiol.">
        <title>At the nexus of three kingdoms: the genome of the mycorrhizal fungus Gigaspora margarita provides insights into plant, endobacterial and fungal interactions.</title>
        <authorList>
            <person name="Venice F."/>
            <person name="Ghignone S."/>
            <person name="Salvioli di Fossalunga A."/>
            <person name="Amselem J."/>
            <person name="Novero M."/>
            <person name="Xianan X."/>
            <person name="Sedzielewska Toro K."/>
            <person name="Morin E."/>
            <person name="Lipzen A."/>
            <person name="Grigoriev I.V."/>
            <person name="Henrissat B."/>
            <person name="Martin F.M."/>
            <person name="Bonfante P."/>
        </authorList>
    </citation>
    <scope>NUCLEOTIDE SEQUENCE [LARGE SCALE GENOMIC DNA]</scope>
    <source>
        <strain evidence="1 2">BEG34</strain>
    </source>
</reference>
<evidence type="ECO:0000313" key="1">
    <source>
        <dbReference type="EMBL" id="KAF0550865.1"/>
    </source>
</evidence>
<evidence type="ECO:0000313" key="2">
    <source>
        <dbReference type="Proteomes" id="UP000439903"/>
    </source>
</evidence>
<sequence>MGRALVVRRSEKDNNINWSLDEINWPEVGRNLYIIYKMNQRTEKYHWPKYDFIKDETDTSDDELDPYLNNIKRGNITEGLLSAQIIKL</sequence>
<comment type="caution">
    <text evidence="1">The sequence shown here is derived from an EMBL/GenBank/DDBJ whole genome shotgun (WGS) entry which is preliminary data.</text>
</comment>
<accession>A0A8H4ETJ3</accession>
<dbReference type="AlphaFoldDB" id="A0A8H4ETJ3"/>
<name>A0A8H4ETJ3_GIGMA</name>
<dbReference type="OrthoDB" id="2475889at2759"/>
<keyword evidence="2" id="KW-1185">Reference proteome</keyword>